<protein>
    <submittedName>
        <fullName evidence="3">Methionyl-tRNA formyltransferase</fullName>
    </submittedName>
</protein>
<dbReference type="InterPro" id="IPR005793">
    <property type="entry name" value="Formyl_trans_C"/>
</dbReference>
<dbReference type="InterPro" id="IPR002376">
    <property type="entry name" value="Formyl_transf_N"/>
</dbReference>
<dbReference type="EMBL" id="VORO01000006">
    <property type="protein sequence ID" value="TXD89697.1"/>
    <property type="molecule type" value="Genomic_DNA"/>
</dbReference>
<organism evidence="3 4">
    <name type="scientific">Subsaximicrobium wynnwilliamsii</name>
    <dbReference type="NCBI Taxonomy" id="291179"/>
    <lineage>
        <taxon>Bacteria</taxon>
        <taxon>Pseudomonadati</taxon>
        <taxon>Bacteroidota</taxon>
        <taxon>Flavobacteriia</taxon>
        <taxon>Flavobacteriales</taxon>
        <taxon>Flavobacteriaceae</taxon>
        <taxon>Subsaximicrobium</taxon>
    </lineage>
</organism>
<dbReference type="OrthoDB" id="9802815at2"/>
<dbReference type="PANTHER" id="PTHR11138">
    <property type="entry name" value="METHIONYL-TRNA FORMYLTRANSFERASE"/>
    <property type="match status" value="1"/>
</dbReference>
<accession>A0A5C6ZL18</accession>
<dbReference type="AlphaFoldDB" id="A0A5C6ZL18"/>
<dbReference type="Proteomes" id="UP000321578">
    <property type="component" value="Unassembled WGS sequence"/>
</dbReference>
<keyword evidence="3" id="KW-0808">Transferase</keyword>
<dbReference type="GO" id="GO:0004479">
    <property type="term" value="F:methionyl-tRNA formyltransferase activity"/>
    <property type="evidence" value="ECO:0007669"/>
    <property type="project" value="TreeGrafter"/>
</dbReference>
<reference evidence="3 4" key="1">
    <citation type="submission" date="2019-08" db="EMBL/GenBank/DDBJ databases">
        <title>Genomes of Subsaximicrobium wynnwilliamsii strains.</title>
        <authorList>
            <person name="Bowman J.P."/>
        </authorList>
    </citation>
    <scope>NUCLEOTIDE SEQUENCE [LARGE SCALE GENOMIC DNA]</scope>
    <source>
        <strain evidence="3 4">2-80-2</strain>
    </source>
</reference>
<comment type="caution">
    <text evidence="3">The sequence shown here is derived from an EMBL/GenBank/DDBJ whole genome shotgun (WGS) entry which is preliminary data.</text>
</comment>
<dbReference type="InterPro" id="IPR036477">
    <property type="entry name" value="Formyl_transf_N_sf"/>
</dbReference>
<dbReference type="CDD" id="cd08369">
    <property type="entry name" value="FMT_core"/>
    <property type="match status" value="1"/>
</dbReference>
<keyword evidence="4" id="KW-1185">Reference proteome</keyword>
<gene>
    <name evidence="3" type="ORF">ESY86_07915</name>
</gene>
<dbReference type="SUPFAM" id="SSF53328">
    <property type="entry name" value="Formyltransferase"/>
    <property type="match status" value="1"/>
</dbReference>
<evidence type="ECO:0000259" key="2">
    <source>
        <dbReference type="Pfam" id="PF02911"/>
    </source>
</evidence>
<dbReference type="Pfam" id="PF00551">
    <property type="entry name" value="Formyl_trans_N"/>
    <property type="match status" value="1"/>
</dbReference>
<dbReference type="PANTHER" id="PTHR11138:SF5">
    <property type="entry name" value="METHIONYL-TRNA FORMYLTRANSFERASE, MITOCHONDRIAL"/>
    <property type="match status" value="1"/>
</dbReference>
<feature type="domain" description="Formyl transferase C-terminal" evidence="2">
    <location>
        <begin position="194"/>
        <end position="289"/>
    </location>
</feature>
<evidence type="ECO:0000259" key="1">
    <source>
        <dbReference type="Pfam" id="PF00551"/>
    </source>
</evidence>
<evidence type="ECO:0000313" key="4">
    <source>
        <dbReference type="Proteomes" id="UP000321578"/>
    </source>
</evidence>
<sequence length="293" mass="32950">MLRIGVLCSGNLGLDTLSKIVKEQSVSFVLTDNNSSDIIEFCETHNIPYYAGNPRNGKASDFIKTFSVDVIASINYLFLIEADIIQHANLLTFNIHGSLLPKYRGRTPHVWAIINGETKAGITAHVIDAGCDTGKIIHQIEVPIEIEDTGANMLLKYAELYYPLVERVLEDLSSNQLKLITQDEDEASFYGKRTPADGEIDWNWPKETIRNWVRAQAYPYPGAFTFYGRDKIIIDKISFSEEIIDNSQPNGTLVKVKPKTLVKTKNGAVQLETIRPENCTFAEGKLFSNENRY</sequence>
<dbReference type="InterPro" id="IPR011034">
    <property type="entry name" value="Formyl_transferase-like_C_sf"/>
</dbReference>
<dbReference type="GO" id="GO:0005829">
    <property type="term" value="C:cytosol"/>
    <property type="evidence" value="ECO:0007669"/>
    <property type="project" value="TreeGrafter"/>
</dbReference>
<proteinExistence type="predicted"/>
<evidence type="ECO:0000313" key="3">
    <source>
        <dbReference type="EMBL" id="TXD89697.1"/>
    </source>
</evidence>
<dbReference type="Gene3D" id="3.40.50.12230">
    <property type="match status" value="1"/>
</dbReference>
<dbReference type="Pfam" id="PF02911">
    <property type="entry name" value="Formyl_trans_C"/>
    <property type="match status" value="1"/>
</dbReference>
<dbReference type="RefSeq" id="WP_147086055.1">
    <property type="nucleotide sequence ID" value="NZ_VORM01000019.1"/>
</dbReference>
<feature type="domain" description="Formyl transferase N-terminal" evidence="1">
    <location>
        <begin position="46"/>
        <end position="159"/>
    </location>
</feature>
<dbReference type="SUPFAM" id="SSF50486">
    <property type="entry name" value="FMT C-terminal domain-like"/>
    <property type="match status" value="1"/>
</dbReference>
<name>A0A5C6ZL18_9FLAO</name>